<reference evidence="2" key="1">
    <citation type="journal article" date="2019" name="Int. J. Syst. Evol. Microbiol.">
        <title>The Global Catalogue of Microorganisms (GCM) 10K type strain sequencing project: providing services to taxonomists for standard genome sequencing and annotation.</title>
        <authorList>
            <consortium name="The Broad Institute Genomics Platform"/>
            <consortium name="The Broad Institute Genome Sequencing Center for Infectious Disease"/>
            <person name="Wu L."/>
            <person name="Ma J."/>
        </authorList>
    </citation>
    <scope>NUCLEOTIDE SEQUENCE [LARGE SCALE GENOMIC DNA]</scope>
    <source>
        <strain evidence="2">CCUG 55250</strain>
    </source>
</reference>
<evidence type="ECO:0000313" key="1">
    <source>
        <dbReference type="EMBL" id="MFC5409899.1"/>
    </source>
</evidence>
<name>A0ABW0I9C9_9BACT</name>
<dbReference type="Pfam" id="PF13585">
    <property type="entry name" value="CHU_C"/>
    <property type="match status" value="1"/>
</dbReference>
<dbReference type="Proteomes" id="UP001596106">
    <property type="component" value="Unassembled WGS sequence"/>
</dbReference>
<dbReference type="InterPro" id="IPR003961">
    <property type="entry name" value="FN3_dom"/>
</dbReference>
<dbReference type="SUPFAM" id="SSF49265">
    <property type="entry name" value="Fibronectin type III"/>
    <property type="match status" value="1"/>
</dbReference>
<proteinExistence type="predicted"/>
<dbReference type="EMBL" id="JBHSMA010000003">
    <property type="protein sequence ID" value="MFC5409899.1"/>
    <property type="molecule type" value="Genomic_DNA"/>
</dbReference>
<dbReference type="InterPro" id="IPR035986">
    <property type="entry name" value="PKD_dom_sf"/>
</dbReference>
<organism evidence="1 2">
    <name type="scientific">Larkinella bovis</name>
    <dbReference type="NCBI Taxonomy" id="683041"/>
    <lineage>
        <taxon>Bacteria</taxon>
        <taxon>Pseudomonadati</taxon>
        <taxon>Bacteroidota</taxon>
        <taxon>Cytophagia</taxon>
        <taxon>Cytophagales</taxon>
        <taxon>Spirosomataceae</taxon>
        <taxon>Larkinella</taxon>
    </lineage>
</organism>
<sequence length="663" mass="71676">MKVVREWSAGFKGFVRYGVQFFLIGAVFVLNFNALAQTTIDWCVNPPAAAAKGGFSVSALKGCAPFTVTVKNTTASPDNIFLYVYDYKGGDPVAAKSGVADITHTFTRPGRYKILQIGSVNTGSVACQEIEVLDATPPNFRAFTCADRKVFVDIVNDAVASQYDEFLVDWNDGSPLQTVPKTALAGITHTYANSANYIIKVTGNYQGLNCGGGSFQQVTPMLSNEFSKPSITRVVTSGNTITFQVKAGDKQQVTLYHEGAAGVFNPTPVSRVGNGALSIGSIVSHPACFKLVSLDACGQKFESDVVCSLGLTVEAKEQQNVLTWSAAGNWADFKSYDLTRNGAPLQTIASAGTTAYTDTQGLNCNEEYCYQVTSVAGSTEVVSDRVCVTVRSSVTPPPFSTVQVSVNGDNRVDLRGLPPVPTSQNPSYKMIVFRRGAPGDSFEQTAEEINRNIHQDGGVQPQNQSYCYEVVYQNACGVSSEPSRTVCTIYLASNSASTIDWTADSPFADEEIDRYVIEKIDASGVVWEEVSVGRQTSYHPGNNPDEQQFRFRVKAVSKSGAISYSNFYTFVQTPRVFMPDAFSPNGDGVNDLLEVKGSTYAESIRLTVYNRWGEVVFHSESREGWDGKIGGQPAAPGSYAYRVVVTDQNGTKTEKVGAVLLIK</sequence>
<accession>A0ABW0I9C9</accession>
<evidence type="ECO:0000313" key="2">
    <source>
        <dbReference type="Proteomes" id="UP001596106"/>
    </source>
</evidence>
<dbReference type="InterPro" id="IPR013783">
    <property type="entry name" value="Ig-like_fold"/>
</dbReference>
<dbReference type="SUPFAM" id="SSF49299">
    <property type="entry name" value="PKD domain"/>
    <property type="match status" value="1"/>
</dbReference>
<dbReference type="NCBIfam" id="TIGR04131">
    <property type="entry name" value="Bac_Flav_CTERM"/>
    <property type="match status" value="1"/>
</dbReference>
<dbReference type="Gene3D" id="2.60.40.10">
    <property type="entry name" value="Immunoglobulins"/>
    <property type="match status" value="3"/>
</dbReference>
<dbReference type="RefSeq" id="WP_379844635.1">
    <property type="nucleotide sequence ID" value="NZ_JBHSMA010000003.1"/>
</dbReference>
<comment type="caution">
    <text evidence="1">The sequence shown here is derived from an EMBL/GenBank/DDBJ whole genome shotgun (WGS) entry which is preliminary data.</text>
</comment>
<dbReference type="InterPro" id="IPR026341">
    <property type="entry name" value="T9SS_type_B"/>
</dbReference>
<gene>
    <name evidence="1" type="ORF">ACFPMF_11310</name>
</gene>
<dbReference type="CDD" id="cd00063">
    <property type="entry name" value="FN3"/>
    <property type="match status" value="1"/>
</dbReference>
<protein>
    <submittedName>
        <fullName evidence="1">Gliding motility-associated C-terminal domain-containing protein</fullName>
    </submittedName>
</protein>
<dbReference type="InterPro" id="IPR036116">
    <property type="entry name" value="FN3_sf"/>
</dbReference>
<keyword evidence="2" id="KW-1185">Reference proteome</keyword>